<keyword evidence="4 6" id="KW-0067">ATP-binding</keyword>
<name>A0A1Y2I3P1_9FUNG</name>
<evidence type="ECO:0000259" key="8">
    <source>
        <dbReference type="PROSITE" id="PS50011"/>
    </source>
</evidence>
<keyword evidence="2 6" id="KW-0547">Nucleotide-binding</keyword>
<dbReference type="OrthoDB" id="10252354at2759"/>
<keyword evidence="1" id="KW-0808">Transferase</keyword>
<evidence type="ECO:0000256" key="3">
    <source>
        <dbReference type="ARBA" id="ARBA00022777"/>
    </source>
</evidence>
<dbReference type="PROSITE" id="PS00107">
    <property type="entry name" value="PROTEIN_KINASE_ATP"/>
    <property type="match status" value="1"/>
</dbReference>
<evidence type="ECO:0000256" key="7">
    <source>
        <dbReference type="RuleBase" id="RU000304"/>
    </source>
</evidence>
<comment type="caution">
    <text evidence="9">The sequence shown here is derived from an EMBL/GenBank/DDBJ whole genome shotgun (WGS) entry which is preliminary data.</text>
</comment>
<protein>
    <submittedName>
        <fullName evidence="9">Kinase-like domain-containing protein</fullName>
    </submittedName>
</protein>
<dbReference type="SUPFAM" id="SSF56112">
    <property type="entry name" value="Protein kinase-like (PK-like)"/>
    <property type="match status" value="1"/>
</dbReference>
<dbReference type="GO" id="GO:0004674">
    <property type="term" value="F:protein serine/threonine kinase activity"/>
    <property type="evidence" value="ECO:0007669"/>
    <property type="project" value="UniProtKB-KW"/>
</dbReference>
<comment type="similarity">
    <text evidence="5">Belongs to the protein kinase superfamily. STE Ser/Thr protein kinase family. MAP kinase kinase subfamily.</text>
</comment>
<keyword evidence="10" id="KW-1185">Reference proteome</keyword>
<dbReference type="InterPro" id="IPR000719">
    <property type="entry name" value="Prot_kinase_dom"/>
</dbReference>
<evidence type="ECO:0000313" key="10">
    <source>
        <dbReference type="Proteomes" id="UP000193411"/>
    </source>
</evidence>
<dbReference type="InterPro" id="IPR017441">
    <property type="entry name" value="Protein_kinase_ATP_BS"/>
</dbReference>
<dbReference type="Gene3D" id="1.10.510.10">
    <property type="entry name" value="Transferase(Phosphotransferase) domain 1"/>
    <property type="match status" value="1"/>
</dbReference>
<dbReference type="GO" id="GO:0000165">
    <property type="term" value="P:MAPK cascade"/>
    <property type="evidence" value="ECO:0007669"/>
    <property type="project" value="UniProtKB-ARBA"/>
</dbReference>
<dbReference type="PROSITE" id="PS00108">
    <property type="entry name" value="PROTEIN_KINASE_ST"/>
    <property type="match status" value="1"/>
</dbReference>
<dbReference type="SMART" id="SM00220">
    <property type="entry name" value="S_TKc"/>
    <property type="match status" value="1"/>
</dbReference>
<sequence length="368" mass="40115">MLGRKGPSLRINVDTLATPGVHESPAPLTAHQGPLAAVATTAALGELRQADLVPCEKLGEGASGAVHKCIHKPTNTILARKTVALDPSSTPMVVRELTLMHAFDSPHIVKYFGCYQDESDPGSLCICMEYCDLGSLDAIAKRVYARGGFLTEDLLGAICVATLKALHYLHKQHRVIHRDIKPSNILVNTRGDIKLCDFGVSGLLVESMANTFVGTSFYMAPERIQGHPYTVRSDVWSLGITMLELALGKFPYPFMVDSNPRTSFLLDGSGKPLDQQLVGKAGNLPIFEVLDYIINQPAPAIPQELIYSASNPQGRLSDGFRDFVTRCLVKDAATRPNPDVISQHGFVRHWAAARVDTAAWARMVDQCR</sequence>
<dbReference type="GO" id="GO:0005524">
    <property type="term" value="F:ATP binding"/>
    <property type="evidence" value="ECO:0007669"/>
    <property type="project" value="UniProtKB-UniRule"/>
</dbReference>
<dbReference type="PANTHER" id="PTHR47448">
    <property type="entry name" value="DUAL SPECIFICITY MITOGEN-ACTIVATED PROTEIN KINASE KINASE DSOR1-LIKE PROTEIN"/>
    <property type="match status" value="1"/>
</dbReference>
<keyword evidence="7" id="KW-0723">Serine/threonine-protein kinase</keyword>
<dbReference type="InterPro" id="IPR050915">
    <property type="entry name" value="MAP_kinase_kinase"/>
</dbReference>
<dbReference type="InterPro" id="IPR011009">
    <property type="entry name" value="Kinase-like_dom_sf"/>
</dbReference>
<feature type="domain" description="Protein kinase" evidence="8">
    <location>
        <begin position="52"/>
        <end position="347"/>
    </location>
</feature>
<evidence type="ECO:0000256" key="5">
    <source>
        <dbReference type="ARBA" id="ARBA00038035"/>
    </source>
</evidence>
<feature type="binding site" evidence="6">
    <location>
        <position position="81"/>
    </location>
    <ligand>
        <name>ATP</name>
        <dbReference type="ChEBI" id="CHEBI:30616"/>
    </ligand>
</feature>
<dbReference type="Pfam" id="PF00069">
    <property type="entry name" value="Pkinase"/>
    <property type="match status" value="1"/>
</dbReference>
<dbReference type="Proteomes" id="UP000193411">
    <property type="component" value="Unassembled WGS sequence"/>
</dbReference>
<keyword evidence="3 9" id="KW-0418">Kinase</keyword>
<evidence type="ECO:0000256" key="4">
    <source>
        <dbReference type="ARBA" id="ARBA00022840"/>
    </source>
</evidence>
<dbReference type="PROSITE" id="PS50011">
    <property type="entry name" value="PROTEIN_KINASE_DOM"/>
    <property type="match status" value="1"/>
</dbReference>
<organism evidence="9 10">
    <name type="scientific">Catenaria anguillulae PL171</name>
    <dbReference type="NCBI Taxonomy" id="765915"/>
    <lineage>
        <taxon>Eukaryota</taxon>
        <taxon>Fungi</taxon>
        <taxon>Fungi incertae sedis</taxon>
        <taxon>Blastocladiomycota</taxon>
        <taxon>Blastocladiomycetes</taxon>
        <taxon>Blastocladiales</taxon>
        <taxon>Catenariaceae</taxon>
        <taxon>Catenaria</taxon>
    </lineage>
</organism>
<evidence type="ECO:0000313" key="9">
    <source>
        <dbReference type="EMBL" id="ORZ41498.1"/>
    </source>
</evidence>
<dbReference type="PANTHER" id="PTHR47448:SF5">
    <property type="entry name" value="MITOGEN-ACTIVATED PROTEIN KINASE KINAE MKK2"/>
    <property type="match status" value="1"/>
</dbReference>
<dbReference type="InterPro" id="IPR008271">
    <property type="entry name" value="Ser/Thr_kinase_AS"/>
</dbReference>
<proteinExistence type="inferred from homology"/>
<evidence type="ECO:0000256" key="1">
    <source>
        <dbReference type="ARBA" id="ARBA00022679"/>
    </source>
</evidence>
<gene>
    <name evidence="9" type="ORF">BCR44DRAFT_1007844</name>
</gene>
<accession>A0A1Y2I3P1</accession>
<evidence type="ECO:0000256" key="6">
    <source>
        <dbReference type="PROSITE-ProRule" id="PRU10141"/>
    </source>
</evidence>
<evidence type="ECO:0000256" key="2">
    <source>
        <dbReference type="ARBA" id="ARBA00022741"/>
    </source>
</evidence>
<dbReference type="EMBL" id="MCFL01000001">
    <property type="protein sequence ID" value="ORZ41498.1"/>
    <property type="molecule type" value="Genomic_DNA"/>
</dbReference>
<dbReference type="AlphaFoldDB" id="A0A1Y2I3P1"/>
<reference evidence="9 10" key="1">
    <citation type="submission" date="2016-07" db="EMBL/GenBank/DDBJ databases">
        <title>Pervasive Adenine N6-methylation of Active Genes in Fungi.</title>
        <authorList>
            <consortium name="DOE Joint Genome Institute"/>
            <person name="Mondo S.J."/>
            <person name="Dannebaum R.O."/>
            <person name="Kuo R.C."/>
            <person name="Labutti K."/>
            <person name="Haridas S."/>
            <person name="Kuo A."/>
            <person name="Salamov A."/>
            <person name="Ahrendt S.R."/>
            <person name="Lipzen A."/>
            <person name="Sullivan W."/>
            <person name="Andreopoulos W.B."/>
            <person name="Clum A."/>
            <person name="Lindquist E."/>
            <person name="Daum C."/>
            <person name="Ramamoorthy G.K."/>
            <person name="Gryganskyi A."/>
            <person name="Culley D."/>
            <person name="Magnuson J.K."/>
            <person name="James T.Y."/>
            <person name="O'Malley M.A."/>
            <person name="Stajich J.E."/>
            <person name="Spatafora J.W."/>
            <person name="Visel A."/>
            <person name="Grigoriev I.V."/>
        </authorList>
    </citation>
    <scope>NUCLEOTIDE SEQUENCE [LARGE SCALE GENOMIC DNA]</scope>
    <source>
        <strain evidence="9 10">PL171</strain>
    </source>
</reference>
<dbReference type="Gene3D" id="3.30.200.20">
    <property type="entry name" value="Phosphorylase Kinase, domain 1"/>
    <property type="match status" value="1"/>
</dbReference>
<dbReference type="STRING" id="765915.A0A1Y2I3P1"/>